<dbReference type="Proteomes" id="UP000288674">
    <property type="component" value="Segment"/>
</dbReference>
<proteinExistence type="predicted"/>
<evidence type="ECO:0000313" key="2">
    <source>
        <dbReference type="Proteomes" id="UP000288674"/>
    </source>
</evidence>
<evidence type="ECO:0000313" key="1">
    <source>
        <dbReference type="EMBL" id="AZU99039.1"/>
    </source>
</evidence>
<reference evidence="1 2" key="1">
    <citation type="submission" date="2018-12" db="EMBL/GenBank/DDBJ databases">
        <title>Characterization of novel siphovirus infecting Emetic Bacillus cereus.</title>
        <authorList>
            <person name="Hu X."/>
            <person name="Wan X."/>
            <person name="Geng P."/>
            <person name="Yuan Z."/>
        </authorList>
    </citation>
    <scope>NUCLEOTIDE SEQUENCE [LARGE SCALE GENOMIC DNA]</scope>
</reference>
<gene>
    <name evidence="1" type="ORF">pW4_17</name>
</gene>
<keyword evidence="2" id="KW-1185">Reference proteome</keyword>
<name>A0A3T0IHY3_9CAUD</name>
<accession>A0A3T0IHY3</accession>
<sequence length="82" mass="9217">MFADAKVFDPVVWNEVKGVKVSGIDKDGNEHNGELYLLKDFDADQLHLYGIKPMNEIKISEIKEISKAADGEKNTLVLELIK</sequence>
<organism evidence="1 2">
    <name type="scientific">Bacillus phage pW4</name>
    <dbReference type="NCBI Taxonomy" id="2500560"/>
    <lineage>
        <taxon>Viruses</taxon>
        <taxon>Duplodnaviria</taxon>
        <taxon>Heunggongvirae</taxon>
        <taxon>Uroviricota</taxon>
        <taxon>Caudoviricetes</taxon>
        <taxon>Sejongvirinae</taxon>
        <taxon>Yihwangvirus</taxon>
        <taxon>Yihwangvirus pW4</taxon>
    </lineage>
</organism>
<dbReference type="EMBL" id="MK288022">
    <property type="protein sequence ID" value="AZU99039.1"/>
    <property type="molecule type" value="Genomic_DNA"/>
</dbReference>
<protein>
    <submittedName>
        <fullName evidence="1">Uncharacterized protein</fullName>
    </submittedName>
</protein>